<gene>
    <name evidence="1" type="ORF">HDF15_004284</name>
</gene>
<dbReference type="Pfam" id="PF05096">
    <property type="entry name" value="Glu_cyclase_2"/>
    <property type="match status" value="1"/>
</dbReference>
<accession>A0A7W8EBT6</accession>
<name>A0A7W8EBT6_9BACT</name>
<protein>
    <submittedName>
        <fullName evidence="1">Glutamine cyclotransferase</fullName>
    </submittedName>
</protein>
<dbReference type="Proteomes" id="UP000584867">
    <property type="component" value="Unassembled WGS sequence"/>
</dbReference>
<organism evidence="1 2">
    <name type="scientific">Granulicella mallensis</name>
    <dbReference type="NCBI Taxonomy" id="940614"/>
    <lineage>
        <taxon>Bacteria</taxon>
        <taxon>Pseudomonadati</taxon>
        <taxon>Acidobacteriota</taxon>
        <taxon>Terriglobia</taxon>
        <taxon>Terriglobales</taxon>
        <taxon>Acidobacteriaceae</taxon>
        <taxon>Granulicella</taxon>
    </lineage>
</organism>
<proteinExistence type="predicted"/>
<dbReference type="GO" id="GO:0016603">
    <property type="term" value="F:glutaminyl-peptide cyclotransferase activity"/>
    <property type="evidence" value="ECO:0007669"/>
    <property type="project" value="InterPro"/>
</dbReference>
<dbReference type="InterPro" id="IPR007788">
    <property type="entry name" value="QCT"/>
</dbReference>
<dbReference type="PANTHER" id="PTHR31270:SF1">
    <property type="entry name" value="GLUTAMINYL-PEPTIDE CYCLOTRANSFERASE"/>
    <property type="match status" value="1"/>
</dbReference>
<dbReference type="RefSeq" id="WP_221314538.1">
    <property type="nucleotide sequence ID" value="NZ_JACHIO010000021.1"/>
</dbReference>
<dbReference type="EMBL" id="JACHIO010000021">
    <property type="protein sequence ID" value="MBB5065914.1"/>
    <property type="molecule type" value="Genomic_DNA"/>
</dbReference>
<dbReference type="InterPro" id="IPR011044">
    <property type="entry name" value="Quino_amine_DH_bsu"/>
</dbReference>
<keyword evidence="1" id="KW-0808">Transferase</keyword>
<comment type="caution">
    <text evidence="1">The sequence shown here is derived from an EMBL/GenBank/DDBJ whole genome shotgun (WGS) entry which is preliminary data.</text>
</comment>
<evidence type="ECO:0000313" key="2">
    <source>
        <dbReference type="Proteomes" id="UP000584867"/>
    </source>
</evidence>
<dbReference type="InterPro" id="IPR015943">
    <property type="entry name" value="WD40/YVTN_repeat-like_dom_sf"/>
</dbReference>
<dbReference type="PANTHER" id="PTHR31270">
    <property type="entry name" value="GLUTAMINYL-PEPTIDE CYCLOTRANSFERASE"/>
    <property type="match status" value="1"/>
</dbReference>
<dbReference type="AlphaFoldDB" id="A0A7W8EBT6"/>
<sequence length="245" mass="27913">MHALPADAPTKADSFHIVHVYPHDPRAFTEGFVYADGMLYESTGLKGHSTLRAIDPKTGAITRNLNIADTYFGEGITVWQNEVIQLTWQTQTGFVYDRSNFHLLRTFHYDGEGWGLTQDGTSLIRSDGSPTLRFFDPHTFRETRRLKVTENGVPVQNVNELEYIHGEIFANIWHSDRIIRISPQTGKVVGWLDLSMLLPPDQRTDPEAVLNGIAYDAKTNHLFLTGKLWPHIFEIELNAPRQKEK</sequence>
<evidence type="ECO:0000313" key="1">
    <source>
        <dbReference type="EMBL" id="MBB5065914.1"/>
    </source>
</evidence>
<dbReference type="SUPFAM" id="SSF50969">
    <property type="entry name" value="YVTN repeat-like/Quinoprotein amine dehydrogenase"/>
    <property type="match status" value="1"/>
</dbReference>
<dbReference type="Gene3D" id="2.130.10.10">
    <property type="entry name" value="YVTN repeat-like/Quinoprotein amine dehydrogenase"/>
    <property type="match status" value="1"/>
</dbReference>
<reference evidence="1 2" key="1">
    <citation type="submission" date="2020-08" db="EMBL/GenBank/DDBJ databases">
        <title>Genomic Encyclopedia of Type Strains, Phase IV (KMG-V): Genome sequencing to study the core and pangenomes of soil and plant-associated prokaryotes.</title>
        <authorList>
            <person name="Whitman W."/>
        </authorList>
    </citation>
    <scope>NUCLEOTIDE SEQUENCE [LARGE SCALE GENOMIC DNA]</scope>
    <source>
        <strain evidence="1 2">X5P3</strain>
    </source>
</reference>